<dbReference type="InterPro" id="IPR021005">
    <property type="entry name" value="Znf_CGNR"/>
</dbReference>
<organism evidence="2 3">
    <name type="scientific">Amycolatopsis viridis</name>
    <dbReference type="NCBI Taxonomy" id="185678"/>
    <lineage>
        <taxon>Bacteria</taxon>
        <taxon>Bacillati</taxon>
        <taxon>Actinomycetota</taxon>
        <taxon>Actinomycetes</taxon>
        <taxon>Pseudonocardiales</taxon>
        <taxon>Pseudonocardiaceae</taxon>
        <taxon>Amycolatopsis</taxon>
    </lineage>
</organism>
<dbReference type="PANTHER" id="PTHR35525">
    <property type="entry name" value="BLL6575 PROTEIN"/>
    <property type="match status" value="1"/>
</dbReference>
<reference evidence="2 3" key="1">
    <citation type="submission" date="2020-03" db="EMBL/GenBank/DDBJ databases">
        <title>Sequencing the genomes of 1000 actinobacteria strains.</title>
        <authorList>
            <person name="Klenk H.-P."/>
        </authorList>
    </citation>
    <scope>NUCLEOTIDE SEQUENCE [LARGE SCALE GENOMIC DNA]</scope>
    <source>
        <strain evidence="2 3">DSM 45668</strain>
    </source>
</reference>
<dbReference type="Proteomes" id="UP000754495">
    <property type="component" value="Unassembled WGS sequence"/>
</dbReference>
<feature type="domain" description="Zinc finger CGNR" evidence="1">
    <location>
        <begin position="129"/>
        <end position="169"/>
    </location>
</feature>
<dbReference type="InterPro" id="IPR010852">
    <property type="entry name" value="ABATE"/>
</dbReference>
<dbReference type="EMBL" id="JAANOU010000001">
    <property type="protein sequence ID" value="NIH80460.1"/>
    <property type="molecule type" value="Genomic_DNA"/>
</dbReference>
<keyword evidence="3" id="KW-1185">Reference proteome</keyword>
<evidence type="ECO:0000259" key="1">
    <source>
        <dbReference type="Pfam" id="PF11706"/>
    </source>
</evidence>
<sequence length="170" mass="18673">MTEPLALAFANTRSSRERDRIATLERFRAWARPWPALAGCAAELRSDHLPDVLAHRDATQLVLHRIAAGERPPAEELDFATGPGLSPAGFRIRPVPGGVALDGTGPEAVQHLLGRALVDFLLGQQAEQLRRCQGEGCHKVFVSTRAHRRWCDSRICGNRARVAAHARRHG</sequence>
<proteinExistence type="predicted"/>
<gene>
    <name evidence="2" type="ORF">FHX46_002990</name>
</gene>
<accession>A0ABX0SV16</accession>
<dbReference type="SUPFAM" id="SSF160904">
    <property type="entry name" value="Jann2411-like"/>
    <property type="match status" value="1"/>
</dbReference>
<dbReference type="InterPro" id="IPR023286">
    <property type="entry name" value="ABATE_dom_sf"/>
</dbReference>
<dbReference type="RefSeq" id="WP_208400156.1">
    <property type="nucleotide sequence ID" value="NZ_JAANOU010000001.1"/>
</dbReference>
<dbReference type="Pfam" id="PF07336">
    <property type="entry name" value="ABATE"/>
    <property type="match status" value="1"/>
</dbReference>
<evidence type="ECO:0000313" key="2">
    <source>
        <dbReference type="EMBL" id="NIH80460.1"/>
    </source>
</evidence>
<evidence type="ECO:0000313" key="3">
    <source>
        <dbReference type="Proteomes" id="UP000754495"/>
    </source>
</evidence>
<protein>
    <submittedName>
        <fullName evidence="2">RNA-binding Zn ribbon-like protein</fullName>
    </submittedName>
</protein>
<dbReference type="Pfam" id="PF11706">
    <property type="entry name" value="zf-CGNR"/>
    <property type="match status" value="1"/>
</dbReference>
<name>A0ABX0SV16_9PSEU</name>
<comment type="caution">
    <text evidence="2">The sequence shown here is derived from an EMBL/GenBank/DDBJ whole genome shotgun (WGS) entry which is preliminary data.</text>
</comment>
<dbReference type="PANTHER" id="PTHR35525:SF3">
    <property type="entry name" value="BLL6575 PROTEIN"/>
    <property type="match status" value="1"/>
</dbReference>
<dbReference type="Gene3D" id="1.10.3300.10">
    <property type="entry name" value="Jann2411-like domain"/>
    <property type="match status" value="1"/>
</dbReference>